<dbReference type="PANTHER" id="PTHR47792:SF1">
    <property type="entry name" value="PROTEIN SOK2-RELATED"/>
    <property type="match status" value="1"/>
</dbReference>
<dbReference type="Gene3D" id="3.10.260.10">
    <property type="entry name" value="Transcription regulator HTH, APSES-type DNA-binding domain"/>
    <property type="match status" value="1"/>
</dbReference>
<sequence length="578" mass="62419">MNTQHAMHHPQTLPQHHYSSSTANNPDASQPQTHGHAPHSSVSSAASAHSYYQQYPHHQSIPSGIPTYNPPAMPLSGYGSYSSGIGGVNPAMNMHSQLMHQNTAGIPSINMNGPPLNPGQGAQSEQMDTTGQVQPAGCKPRVTATLWEDEATLCFQVETNGICVARREDNHMINGTKLLNVAGMTRGRRDGILKSEKNRNVVKIGPMHLKGVWIPYERALEFANKEKITERLYPLFVHNIGSLLYHNPNTPAGRPSVAGSTGAAPDRRRPEGDADYMRTPSTTQAPPLTHHHSMSGSVSAQGGQTPHSQIPGARPPFERAHTFPTPPTTAGGQNVANASTAWTDYNAASTSAPMSQSMHVDTSVNNSRSYEASRPYSHSAHPSYSSSYGGMGRYSAVQSSPSNRNEMGPPSRMGHESEVHGHEQAPSSEIGESEHDGSDYTHSAGPYGQHRSTYSYGSQPQTAITAEHHVSPDMSTSPHRNSGRATPRTASGYGDYSAAQRPQPLPSTNLYGLSGAQRAMPNGTDIYGNNYNAQTYSAPTTKRGMELEDDDQTNGLKRQRTIPIHDDASRSMISQQKR</sequence>
<feature type="region of interest" description="Disordered" evidence="7">
    <location>
        <begin position="531"/>
        <end position="578"/>
    </location>
</feature>
<feature type="region of interest" description="Disordered" evidence="7">
    <location>
        <begin position="118"/>
        <end position="137"/>
    </location>
</feature>
<feature type="compositionally biased region" description="Basic and acidic residues" evidence="7">
    <location>
        <begin position="413"/>
        <end position="423"/>
    </location>
</feature>
<organism evidence="9 10">
    <name type="scientific">Myriangium duriaei CBS 260.36</name>
    <dbReference type="NCBI Taxonomy" id="1168546"/>
    <lineage>
        <taxon>Eukaryota</taxon>
        <taxon>Fungi</taxon>
        <taxon>Dikarya</taxon>
        <taxon>Ascomycota</taxon>
        <taxon>Pezizomycotina</taxon>
        <taxon>Dothideomycetes</taxon>
        <taxon>Dothideomycetidae</taxon>
        <taxon>Myriangiales</taxon>
        <taxon>Myriangiaceae</taxon>
        <taxon>Myriangium</taxon>
    </lineage>
</organism>
<dbReference type="PANTHER" id="PTHR47792">
    <property type="entry name" value="PROTEIN SOK2-RELATED"/>
    <property type="match status" value="1"/>
</dbReference>
<feature type="region of interest" description="Disordered" evidence="7">
    <location>
        <begin position="1"/>
        <end position="49"/>
    </location>
</feature>
<keyword evidence="2" id="KW-0749">Sporulation</keyword>
<feature type="compositionally biased region" description="Polar residues" evidence="7">
    <location>
        <begin position="350"/>
        <end position="370"/>
    </location>
</feature>
<feature type="compositionally biased region" description="Basic and acidic residues" evidence="7">
    <location>
        <begin position="265"/>
        <end position="276"/>
    </location>
</feature>
<evidence type="ECO:0000256" key="4">
    <source>
        <dbReference type="ARBA" id="ARBA00023125"/>
    </source>
</evidence>
<feature type="compositionally biased region" description="Polar residues" evidence="7">
    <location>
        <begin position="473"/>
        <end position="484"/>
    </location>
</feature>
<dbReference type="OrthoDB" id="5407653at2759"/>
<dbReference type="PROSITE" id="PS51299">
    <property type="entry name" value="HTH_APSES"/>
    <property type="match status" value="1"/>
</dbReference>
<evidence type="ECO:0000256" key="5">
    <source>
        <dbReference type="ARBA" id="ARBA00023163"/>
    </source>
</evidence>
<dbReference type="GO" id="GO:0045944">
    <property type="term" value="P:positive regulation of transcription by RNA polymerase II"/>
    <property type="evidence" value="ECO:0007669"/>
    <property type="project" value="TreeGrafter"/>
</dbReference>
<dbReference type="AlphaFoldDB" id="A0A9P4J6Q1"/>
<reference evidence="9" key="1">
    <citation type="journal article" date="2020" name="Stud. Mycol.">
        <title>101 Dothideomycetes genomes: a test case for predicting lifestyles and emergence of pathogens.</title>
        <authorList>
            <person name="Haridas S."/>
            <person name="Albert R."/>
            <person name="Binder M."/>
            <person name="Bloem J."/>
            <person name="Labutti K."/>
            <person name="Salamov A."/>
            <person name="Andreopoulos B."/>
            <person name="Baker S."/>
            <person name="Barry K."/>
            <person name="Bills G."/>
            <person name="Bluhm B."/>
            <person name="Cannon C."/>
            <person name="Castanera R."/>
            <person name="Culley D."/>
            <person name="Daum C."/>
            <person name="Ezra D."/>
            <person name="Gonzalez J."/>
            <person name="Henrissat B."/>
            <person name="Kuo A."/>
            <person name="Liang C."/>
            <person name="Lipzen A."/>
            <person name="Lutzoni F."/>
            <person name="Magnuson J."/>
            <person name="Mondo S."/>
            <person name="Nolan M."/>
            <person name="Ohm R."/>
            <person name="Pangilinan J."/>
            <person name="Park H.-J."/>
            <person name="Ramirez L."/>
            <person name="Alfaro M."/>
            <person name="Sun H."/>
            <person name="Tritt A."/>
            <person name="Yoshinaga Y."/>
            <person name="Zwiers L.-H."/>
            <person name="Turgeon B."/>
            <person name="Goodwin S."/>
            <person name="Spatafora J."/>
            <person name="Crous P."/>
            <person name="Grigoriev I."/>
        </authorList>
    </citation>
    <scope>NUCLEOTIDE SEQUENCE</scope>
    <source>
        <strain evidence="9">CBS 260.36</strain>
    </source>
</reference>
<evidence type="ECO:0000313" key="9">
    <source>
        <dbReference type="EMBL" id="KAF2155075.1"/>
    </source>
</evidence>
<feature type="domain" description="HTH APSES-type" evidence="8">
    <location>
        <begin position="141"/>
        <end position="247"/>
    </location>
</feature>
<dbReference type="EMBL" id="ML996083">
    <property type="protein sequence ID" value="KAF2155075.1"/>
    <property type="molecule type" value="Genomic_DNA"/>
</dbReference>
<evidence type="ECO:0000313" key="10">
    <source>
        <dbReference type="Proteomes" id="UP000799439"/>
    </source>
</evidence>
<dbReference type="GO" id="GO:0003700">
    <property type="term" value="F:DNA-binding transcription factor activity"/>
    <property type="evidence" value="ECO:0007669"/>
    <property type="project" value="TreeGrafter"/>
</dbReference>
<gene>
    <name evidence="9" type="ORF">K461DRAFT_107512</name>
</gene>
<evidence type="ECO:0000256" key="6">
    <source>
        <dbReference type="ARBA" id="ARBA00023321"/>
    </source>
</evidence>
<dbReference type="Pfam" id="PF04383">
    <property type="entry name" value="KilA-N"/>
    <property type="match status" value="1"/>
</dbReference>
<dbReference type="GO" id="GO:0005634">
    <property type="term" value="C:nucleus"/>
    <property type="evidence" value="ECO:0007669"/>
    <property type="project" value="TreeGrafter"/>
</dbReference>
<keyword evidence="3" id="KW-0805">Transcription regulation</keyword>
<feature type="compositionally biased region" description="Polar residues" evidence="7">
    <location>
        <begin position="294"/>
        <end position="308"/>
    </location>
</feature>
<dbReference type="InterPro" id="IPR003163">
    <property type="entry name" value="Tscrpt_reg_HTH_APSES-type"/>
</dbReference>
<feature type="compositionally biased region" description="Polar residues" evidence="7">
    <location>
        <begin position="450"/>
        <end position="464"/>
    </location>
</feature>
<feature type="compositionally biased region" description="Low complexity" evidence="7">
    <location>
        <begin position="34"/>
        <end position="49"/>
    </location>
</feature>
<feature type="compositionally biased region" description="Polar residues" evidence="7">
    <location>
        <begin position="531"/>
        <end position="540"/>
    </location>
</feature>
<keyword evidence="10" id="KW-1185">Reference proteome</keyword>
<feature type="compositionally biased region" description="Polar residues" evidence="7">
    <location>
        <begin position="12"/>
        <end position="33"/>
    </location>
</feature>
<comment type="similarity">
    <text evidence="1">Belongs to the EFG1/PHD1/stuA family.</text>
</comment>
<accession>A0A9P4J6Q1</accession>
<evidence type="ECO:0000256" key="2">
    <source>
        <dbReference type="ARBA" id="ARBA00022969"/>
    </source>
</evidence>
<proteinExistence type="inferred from homology"/>
<evidence type="ECO:0000256" key="1">
    <source>
        <dbReference type="ARBA" id="ARBA00007247"/>
    </source>
</evidence>
<keyword evidence="6" id="KW-0183">Conidiation</keyword>
<feature type="region of interest" description="Disordered" evidence="7">
    <location>
        <begin position="250"/>
        <end position="335"/>
    </location>
</feature>
<dbReference type="GO" id="GO:0030435">
    <property type="term" value="P:sporulation resulting in formation of a cellular spore"/>
    <property type="evidence" value="ECO:0007669"/>
    <property type="project" value="UniProtKB-KW"/>
</dbReference>
<feature type="compositionally biased region" description="Low complexity" evidence="7">
    <location>
        <begin position="372"/>
        <end position="388"/>
    </location>
</feature>
<dbReference type="SUPFAM" id="SSF54616">
    <property type="entry name" value="DNA-binding domain of Mlu1-box binding protein MBP1"/>
    <property type="match status" value="1"/>
</dbReference>
<feature type="region of interest" description="Disordered" evidence="7">
    <location>
        <begin position="350"/>
        <end position="507"/>
    </location>
</feature>
<dbReference type="GO" id="GO:0043565">
    <property type="term" value="F:sequence-specific DNA binding"/>
    <property type="evidence" value="ECO:0007669"/>
    <property type="project" value="TreeGrafter"/>
</dbReference>
<comment type="caution">
    <text evidence="9">The sequence shown here is derived from an EMBL/GenBank/DDBJ whole genome shotgun (WGS) entry which is preliminary data.</text>
</comment>
<name>A0A9P4J6Q1_9PEZI</name>
<keyword evidence="4" id="KW-0238">DNA-binding</keyword>
<dbReference type="InterPro" id="IPR036887">
    <property type="entry name" value="HTH_APSES_sf"/>
</dbReference>
<protein>
    <submittedName>
        <fullName evidence="9">Apses-domain-containing protein</fullName>
    </submittedName>
</protein>
<dbReference type="InterPro" id="IPR018004">
    <property type="entry name" value="KilA/APSES_HTH"/>
</dbReference>
<dbReference type="SMART" id="SM01252">
    <property type="entry name" value="KilA-N"/>
    <property type="match status" value="1"/>
</dbReference>
<dbReference type="Proteomes" id="UP000799439">
    <property type="component" value="Unassembled WGS sequence"/>
</dbReference>
<evidence type="ECO:0000259" key="8">
    <source>
        <dbReference type="PROSITE" id="PS51299"/>
    </source>
</evidence>
<dbReference type="InterPro" id="IPR029790">
    <property type="entry name" value="EFG1/Phd1/StuA"/>
</dbReference>
<feature type="compositionally biased region" description="Polar residues" evidence="7">
    <location>
        <begin position="396"/>
        <end position="405"/>
    </location>
</feature>
<evidence type="ECO:0000256" key="3">
    <source>
        <dbReference type="ARBA" id="ARBA00023015"/>
    </source>
</evidence>
<feature type="compositionally biased region" description="Polar residues" evidence="7">
    <location>
        <begin position="120"/>
        <end position="133"/>
    </location>
</feature>
<dbReference type="GO" id="GO:0048315">
    <property type="term" value="P:conidium formation"/>
    <property type="evidence" value="ECO:0007669"/>
    <property type="project" value="UniProtKB-KW"/>
</dbReference>
<evidence type="ECO:0000256" key="7">
    <source>
        <dbReference type="SAM" id="MobiDB-lite"/>
    </source>
</evidence>
<keyword evidence="5" id="KW-0804">Transcription</keyword>